<keyword evidence="2 5" id="KW-0812">Transmembrane</keyword>
<feature type="transmembrane region" description="Helical" evidence="5">
    <location>
        <begin position="95"/>
        <end position="114"/>
    </location>
</feature>
<feature type="transmembrane region" description="Helical" evidence="5">
    <location>
        <begin position="64"/>
        <end position="83"/>
    </location>
</feature>
<dbReference type="Proteomes" id="UP000218151">
    <property type="component" value="Unassembled WGS sequence"/>
</dbReference>
<evidence type="ECO:0000313" key="7">
    <source>
        <dbReference type="Proteomes" id="UP000218151"/>
    </source>
</evidence>
<comment type="caution">
    <text evidence="6">The sequence shown here is derived from an EMBL/GenBank/DDBJ whole genome shotgun (WGS) entry which is preliminary data.</text>
</comment>
<evidence type="ECO:0000256" key="3">
    <source>
        <dbReference type="ARBA" id="ARBA00022989"/>
    </source>
</evidence>
<proteinExistence type="predicted"/>
<dbReference type="AlphaFoldDB" id="A0A2A2SEH3"/>
<comment type="subcellular location">
    <subcellularLocation>
        <location evidence="1">Endomembrane system</location>
        <topology evidence="1">Multi-pass membrane protein</topology>
    </subcellularLocation>
</comment>
<dbReference type="PANTHER" id="PTHR43847:SF1">
    <property type="entry name" value="BLL3993 PROTEIN"/>
    <property type="match status" value="1"/>
</dbReference>
<dbReference type="Pfam" id="PF04191">
    <property type="entry name" value="PEMT"/>
    <property type="match status" value="1"/>
</dbReference>
<dbReference type="Gene3D" id="1.20.120.1630">
    <property type="match status" value="1"/>
</dbReference>
<keyword evidence="6" id="KW-0489">Methyltransferase</keyword>
<dbReference type="InterPro" id="IPR052527">
    <property type="entry name" value="Metal_cation-efflux_comp"/>
</dbReference>
<evidence type="ECO:0000256" key="4">
    <source>
        <dbReference type="ARBA" id="ARBA00023136"/>
    </source>
</evidence>
<dbReference type="GO" id="GO:0012505">
    <property type="term" value="C:endomembrane system"/>
    <property type="evidence" value="ECO:0007669"/>
    <property type="project" value="UniProtKB-SubCell"/>
</dbReference>
<keyword evidence="3 5" id="KW-1133">Transmembrane helix</keyword>
<dbReference type="OrthoDB" id="7203053at2"/>
<name>A0A2A2SEH3_9SPHN</name>
<evidence type="ECO:0000256" key="2">
    <source>
        <dbReference type="ARBA" id="ARBA00022692"/>
    </source>
</evidence>
<keyword evidence="7" id="KW-1185">Reference proteome</keyword>
<accession>A0A2A2SEH3</accession>
<keyword evidence="6" id="KW-0808">Transferase</keyword>
<evidence type="ECO:0000256" key="1">
    <source>
        <dbReference type="ARBA" id="ARBA00004127"/>
    </source>
</evidence>
<dbReference type="PANTHER" id="PTHR43847">
    <property type="entry name" value="BLL3993 PROTEIN"/>
    <property type="match status" value="1"/>
</dbReference>
<dbReference type="GO" id="GO:0032259">
    <property type="term" value="P:methylation"/>
    <property type="evidence" value="ECO:0007669"/>
    <property type="project" value="UniProtKB-KW"/>
</dbReference>
<dbReference type="GO" id="GO:0008168">
    <property type="term" value="F:methyltransferase activity"/>
    <property type="evidence" value="ECO:0007669"/>
    <property type="project" value="UniProtKB-KW"/>
</dbReference>
<feature type="transmembrane region" description="Helical" evidence="5">
    <location>
        <begin position="12"/>
        <end position="34"/>
    </location>
</feature>
<reference evidence="7" key="1">
    <citation type="submission" date="2017-09" db="EMBL/GenBank/DDBJ databases">
        <authorList>
            <person name="Feng G."/>
            <person name="Zhu H."/>
        </authorList>
    </citation>
    <scope>NUCLEOTIDE SEQUENCE [LARGE SCALE GENOMIC DNA]</scope>
    <source>
        <strain evidence="7">1PNM-20</strain>
    </source>
</reference>
<evidence type="ECO:0000256" key="5">
    <source>
        <dbReference type="SAM" id="Phobius"/>
    </source>
</evidence>
<organism evidence="6 7">
    <name type="scientific">Sphingomonas lenta</name>
    <dbReference type="NCBI Taxonomy" id="1141887"/>
    <lineage>
        <taxon>Bacteria</taxon>
        <taxon>Pseudomonadati</taxon>
        <taxon>Pseudomonadota</taxon>
        <taxon>Alphaproteobacteria</taxon>
        <taxon>Sphingomonadales</taxon>
        <taxon>Sphingomonadaceae</taxon>
        <taxon>Sphingomonas</taxon>
    </lineage>
</organism>
<dbReference type="InterPro" id="IPR007318">
    <property type="entry name" value="Phopholipid_MeTrfase"/>
</dbReference>
<dbReference type="EMBL" id="NSLI01000003">
    <property type="protein sequence ID" value="PAX07595.1"/>
    <property type="molecule type" value="Genomic_DNA"/>
</dbReference>
<protein>
    <submittedName>
        <fullName evidence="6">Isoprenylcysteine carboxyl methyltransferase</fullName>
    </submittedName>
</protein>
<keyword evidence="4 5" id="KW-0472">Membrane</keyword>
<feature type="transmembrane region" description="Helical" evidence="5">
    <location>
        <begin position="40"/>
        <end position="57"/>
    </location>
</feature>
<evidence type="ECO:0000313" key="6">
    <source>
        <dbReference type="EMBL" id="PAX07595.1"/>
    </source>
</evidence>
<gene>
    <name evidence="6" type="ORF">CKY28_08040</name>
</gene>
<sequence>MRSGGMRKAWIIDFAERAFVVALAVPFMAAFLSYSTAHPYVLLLACMELATAVMILIRRPGEAATAPWPVFLAFAGTGFPLFVRPGGTGLIDPAAALSIMGVGATVSFLAKLFLNRSFGIIAANRGTKTGGPYRFVRHPMYAGYFVTHVGFVLANASAWNVGVYLIAWTLLVLRIREEEAMLLRDPAYRRFAERVRWRVVPGLY</sequence>